<comment type="caution">
    <text evidence="1">The sequence shown here is derived from an EMBL/GenBank/DDBJ whole genome shotgun (WGS) entry which is preliminary data.</text>
</comment>
<reference evidence="1 2" key="1">
    <citation type="journal article" date="2003" name="Genome Res.">
        <title>Genome analysis of F. nucleatum sub spp vincentii and its comparison with the genome of F. nucleatum ATCC 25586.</title>
        <authorList>
            <person name="Kapatral V."/>
            <person name="Ivanova N."/>
            <person name="Anderson I."/>
            <person name="Reznik G."/>
            <person name="Bhattacharyya A."/>
            <person name="Gardner W.L."/>
            <person name="Mikhailova N."/>
            <person name="Lapidus A."/>
            <person name="Larsen N."/>
            <person name="D'Souza M."/>
            <person name="Walunas T."/>
            <person name="Haselkorn R."/>
            <person name="Overbeek R."/>
            <person name="Kyrpides N."/>
        </authorList>
    </citation>
    <scope>NUCLEOTIDE SEQUENCE [LARGE SCALE GENOMIC DNA]</scope>
    <source>
        <strain evidence="1 2">ATCC 49256</strain>
    </source>
</reference>
<dbReference type="EMBL" id="AABF01000028">
    <property type="protein sequence ID" value="EAA24505.1"/>
    <property type="molecule type" value="Genomic_DNA"/>
</dbReference>
<organism evidence="1 2">
    <name type="scientific">Fusobacterium vincentii ATCC 49256</name>
    <dbReference type="NCBI Taxonomy" id="209882"/>
    <lineage>
        <taxon>Bacteria</taxon>
        <taxon>Fusobacteriati</taxon>
        <taxon>Fusobacteriota</taxon>
        <taxon>Fusobacteriia</taxon>
        <taxon>Fusobacteriales</taxon>
        <taxon>Fusobacteriaceae</taxon>
        <taxon>Fusobacterium</taxon>
    </lineage>
</organism>
<proteinExistence type="predicted"/>
<protein>
    <submittedName>
        <fullName evidence="1">Uncharacterized protein</fullName>
    </submittedName>
</protein>
<gene>
    <name evidence="1" type="ORF">FNV1406</name>
</gene>
<sequence length="125" mass="15477">MEVIYDVFREYKNDEERFNNSPKRIEIIFKNLTEKERKTLEKYSFKYEYVEKNKVKIKDENFIYCTVEIDGQNKGVFLEKTKTYYEYFKYDYFFKKNEKTENLVISKEGIRIEIIFDKMNGEKNE</sequence>
<evidence type="ECO:0000313" key="2">
    <source>
        <dbReference type="Proteomes" id="UP000006454"/>
    </source>
</evidence>
<evidence type="ECO:0000313" key="1">
    <source>
        <dbReference type="EMBL" id="EAA24505.1"/>
    </source>
</evidence>
<dbReference type="AlphaFoldDB" id="Q7P6S6"/>
<name>Q7P6S6_FUSVC</name>
<dbReference type="Proteomes" id="UP000006454">
    <property type="component" value="Unassembled WGS sequence"/>
</dbReference>
<accession>Q7P6S6</accession>